<dbReference type="OrthoDB" id="1932262at2759"/>
<dbReference type="Gene3D" id="3.30.40.10">
    <property type="entry name" value="Zinc/RING finger domain, C3HC4 (zinc finger)"/>
    <property type="match status" value="1"/>
</dbReference>
<dbReference type="GO" id="GO:0008270">
    <property type="term" value="F:zinc ion binding"/>
    <property type="evidence" value="ECO:0007669"/>
    <property type="project" value="UniProtKB-KW"/>
</dbReference>
<dbReference type="SUPFAM" id="SSF57850">
    <property type="entry name" value="RING/U-box"/>
    <property type="match status" value="1"/>
</dbReference>
<evidence type="ECO:0000313" key="4">
    <source>
        <dbReference type="Proteomes" id="UP000825935"/>
    </source>
</evidence>
<dbReference type="Pfam" id="PF13920">
    <property type="entry name" value="zf-C3HC4_3"/>
    <property type="match status" value="1"/>
</dbReference>
<dbReference type="InterPro" id="IPR013083">
    <property type="entry name" value="Znf_RING/FYVE/PHD"/>
</dbReference>
<organism evidence="3 4">
    <name type="scientific">Ceratopteris richardii</name>
    <name type="common">Triangle waterfern</name>
    <dbReference type="NCBI Taxonomy" id="49495"/>
    <lineage>
        <taxon>Eukaryota</taxon>
        <taxon>Viridiplantae</taxon>
        <taxon>Streptophyta</taxon>
        <taxon>Embryophyta</taxon>
        <taxon>Tracheophyta</taxon>
        <taxon>Polypodiopsida</taxon>
        <taxon>Polypodiidae</taxon>
        <taxon>Polypodiales</taxon>
        <taxon>Pteridineae</taxon>
        <taxon>Pteridaceae</taxon>
        <taxon>Parkerioideae</taxon>
        <taxon>Ceratopteris</taxon>
    </lineage>
</organism>
<keyword evidence="1" id="KW-0863">Zinc-finger</keyword>
<dbReference type="PROSITE" id="PS50089">
    <property type="entry name" value="ZF_RING_2"/>
    <property type="match status" value="1"/>
</dbReference>
<evidence type="ECO:0000256" key="1">
    <source>
        <dbReference type="PROSITE-ProRule" id="PRU00175"/>
    </source>
</evidence>
<keyword evidence="1" id="KW-0862">Zinc</keyword>
<feature type="domain" description="RING-type" evidence="2">
    <location>
        <begin position="252"/>
        <end position="292"/>
    </location>
</feature>
<accession>A0A8T2R1U3</accession>
<protein>
    <recommendedName>
        <fullName evidence="2">RING-type domain-containing protein</fullName>
    </recommendedName>
</protein>
<dbReference type="AlphaFoldDB" id="A0A8T2R1U3"/>
<name>A0A8T2R1U3_CERRI</name>
<dbReference type="Proteomes" id="UP000825935">
    <property type="component" value="Chromosome 30"/>
</dbReference>
<proteinExistence type="predicted"/>
<sequence>MKIHCTYPCYELFSRSIPPSLSPPSLTMDKVRGTADVQHTPSSHRHRLRRPFIKAYARSSFGETQSTSTLAEERPSSLTLQALDYIGERFRSSPTRQEEGGIEDIADLEGMCTTDFGLELEKVRSRMLTQVEAQQSAFRRLCEDLRRTTDPPRRQEIVIDFVNEAAESAKVTTDEALRTCIDVQAFCLSKLQENNKALMEASRASDTEVKQLKEAWEISQLDKQMIADELRLQFQQEKAALEASLREKLVACQLCLKNPRNVVIMPCLHAQFCKECLEANKDRNNNKCPTCRGPVVGMLPYIACI</sequence>
<dbReference type="EMBL" id="CM035435">
    <property type="protein sequence ID" value="KAH7290256.1"/>
    <property type="molecule type" value="Genomic_DNA"/>
</dbReference>
<comment type="caution">
    <text evidence="3">The sequence shown here is derived from an EMBL/GenBank/DDBJ whole genome shotgun (WGS) entry which is preliminary data.</text>
</comment>
<reference evidence="3" key="1">
    <citation type="submission" date="2021-08" db="EMBL/GenBank/DDBJ databases">
        <title>WGS assembly of Ceratopteris richardii.</title>
        <authorList>
            <person name="Marchant D.B."/>
            <person name="Chen G."/>
            <person name="Jenkins J."/>
            <person name="Shu S."/>
            <person name="Leebens-Mack J."/>
            <person name="Grimwood J."/>
            <person name="Schmutz J."/>
            <person name="Soltis P."/>
            <person name="Soltis D."/>
            <person name="Chen Z.-H."/>
        </authorList>
    </citation>
    <scope>NUCLEOTIDE SEQUENCE</scope>
    <source>
        <strain evidence="3">Whitten #5841</strain>
        <tissue evidence="3">Leaf</tissue>
    </source>
</reference>
<evidence type="ECO:0000313" key="3">
    <source>
        <dbReference type="EMBL" id="KAH7290256.1"/>
    </source>
</evidence>
<gene>
    <name evidence="3" type="ORF">KP509_30G038900</name>
</gene>
<dbReference type="InterPro" id="IPR001841">
    <property type="entry name" value="Znf_RING"/>
</dbReference>
<evidence type="ECO:0000259" key="2">
    <source>
        <dbReference type="PROSITE" id="PS50089"/>
    </source>
</evidence>
<keyword evidence="4" id="KW-1185">Reference proteome</keyword>
<dbReference type="SMART" id="SM00184">
    <property type="entry name" value="RING"/>
    <property type="match status" value="1"/>
</dbReference>
<keyword evidence="1" id="KW-0479">Metal-binding</keyword>